<evidence type="ECO:0000313" key="2">
    <source>
        <dbReference type="EMBL" id="CRG85440.1"/>
    </source>
</evidence>
<organism evidence="2 3">
    <name type="scientific">Talaromyces islandicus</name>
    <name type="common">Penicillium islandicum</name>
    <dbReference type="NCBI Taxonomy" id="28573"/>
    <lineage>
        <taxon>Eukaryota</taxon>
        <taxon>Fungi</taxon>
        <taxon>Dikarya</taxon>
        <taxon>Ascomycota</taxon>
        <taxon>Pezizomycotina</taxon>
        <taxon>Eurotiomycetes</taxon>
        <taxon>Eurotiomycetidae</taxon>
        <taxon>Eurotiales</taxon>
        <taxon>Trichocomaceae</taxon>
        <taxon>Talaromyces</taxon>
        <taxon>Talaromyces sect. Islandici</taxon>
    </lineage>
</organism>
<evidence type="ECO:0000256" key="1">
    <source>
        <dbReference type="SAM" id="MobiDB-lite"/>
    </source>
</evidence>
<keyword evidence="3" id="KW-1185">Reference proteome</keyword>
<feature type="compositionally biased region" description="Low complexity" evidence="1">
    <location>
        <begin position="157"/>
        <end position="173"/>
    </location>
</feature>
<feature type="region of interest" description="Disordered" evidence="1">
    <location>
        <begin position="357"/>
        <end position="379"/>
    </location>
</feature>
<dbReference type="Proteomes" id="UP000054383">
    <property type="component" value="Unassembled WGS sequence"/>
</dbReference>
<feature type="compositionally biased region" description="Low complexity" evidence="1">
    <location>
        <begin position="242"/>
        <end position="253"/>
    </location>
</feature>
<feature type="compositionally biased region" description="Polar residues" evidence="1">
    <location>
        <begin position="216"/>
        <end position="227"/>
    </location>
</feature>
<feature type="compositionally biased region" description="Basic and acidic residues" evidence="1">
    <location>
        <begin position="357"/>
        <end position="369"/>
    </location>
</feature>
<dbReference type="OrthoDB" id="5372553at2759"/>
<sequence>MDDDEEKYRLQQLADLGSFRRDGISTEEEVPNMDRQGLQPEKQHGFGQPFSQPQGQGHHRVFLNAWSNLHSTVGDTEEELDSIMGGQSHRAKLNNGLSHSRVGSKGLPPQQHRNSKPGKSSLRMGYKPVYRGASKPPPAPYYKRTPQTVRPPLTARAPPAVKPSPTVKKSPTPEALPASKPSTIPGPSPTLKELPAPGPQPTSNQGRRKIELTGYNLPQPQMSSAAFQPQRHSEEDLLTFDSPPSRSSRSQSPVKVYQSASTSDLMEIDDGEMATNYFKIGGLQSSKFAPPPSYASTKKRQTSGLMASKYATMDNNPATQGSVGKVKAVEVKYPSSSGEIDFWQEALPRAVKDIIIKAKAEPSPAKKDPSPLSKSRWAD</sequence>
<reference evidence="2 3" key="1">
    <citation type="submission" date="2015-04" db="EMBL/GenBank/DDBJ databases">
        <authorList>
            <person name="Syromyatnikov M.Y."/>
            <person name="Popov V.N."/>
        </authorList>
    </citation>
    <scope>NUCLEOTIDE SEQUENCE [LARGE SCALE GENOMIC DNA]</scope>
    <source>
        <strain evidence="2">WF-38-12</strain>
    </source>
</reference>
<feature type="region of interest" description="Disordered" evidence="1">
    <location>
        <begin position="19"/>
        <end position="56"/>
    </location>
</feature>
<feature type="compositionally biased region" description="Low complexity" evidence="1">
    <location>
        <begin position="45"/>
        <end position="56"/>
    </location>
</feature>
<dbReference type="AlphaFoldDB" id="A0A0U1LQ23"/>
<dbReference type="STRING" id="28573.A0A0U1LQ23"/>
<name>A0A0U1LQ23_TALIS</name>
<accession>A0A0U1LQ23</accession>
<proteinExistence type="predicted"/>
<evidence type="ECO:0000313" key="3">
    <source>
        <dbReference type="Proteomes" id="UP000054383"/>
    </source>
</evidence>
<gene>
    <name evidence="2" type="ORF">PISL3812_02502</name>
</gene>
<protein>
    <submittedName>
        <fullName evidence="2">Uncharacterized protein</fullName>
    </submittedName>
</protein>
<feature type="region of interest" description="Disordered" evidence="1">
    <location>
        <begin position="75"/>
        <end position="263"/>
    </location>
</feature>
<dbReference type="EMBL" id="CVMT01000002">
    <property type="protein sequence ID" value="CRG85440.1"/>
    <property type="molecule type" value="Genomic_DNA"/>
</dbReference>